<name>A0ABQ0JHC3_9VIBR</name>
<keyword evidence="3" id="KW-1185">Reference proteome</keyword>
<gene>
    <name evidence="2" type="ORF">JCM19239_3380</name>
</gene>
<evidence type="ECO:0000313" key="2">
    <source>
        <dbReference type="EMBL" id="GAL28144.1"/>
    </source>
</evidence>
<dbReference type="EMBL" id="BBMS01000038">
    <property type="protein sequence ID" value="GAL28144.1"/>
    <property type="molecule type" value="Genomic_DNA"/>
</dbReference>
<dbReference type="Proteomes" id="UP000029223">
    <property type="component" value="Unassembled WGS sequence"/>
</dbReference>
<evidence type="ECO:0000313" key="3">
    <source>
        <dbReference type="Proteomes" id="UP000029223"/>
    </source>
</evidence>
<keyword evidence="1" id="KW-0812">Transmembrane</keyword>
<protein>
    <submittedName>
        <fullName evidence="2">Uncharacterized protein</fullName>
    </submittedName>
</protein>
<keyword evidence="1" id="KW-0472">Membrane</keyword>
<accession>A0ABQ0JHC3</accession>
<reference evidence="3" key="1">
    <citation type="submission" date="2014-09" db="EMBL/GenBank/DDBJ databases">
        <title>Vibrio variabilis JCM 19239. (C206) whole genome shotgun sequence.</title>
        <authorList>
            <person name="Sawabe T."/>
            <person name="Meirelles P."/>
            <person name="Nakanishi M."/>
            <person name="Sayaka M."/>
            <person name="Hattori M."/>
            <person name="Ohkuma M."/>
        </authorList>
    </citation>
    <scope>NUCLEOTIDE SEQUENCE [LARGE SCALE GENOMIC DNA]</scope>
    <source>
        <strain evidence="3">JCM 19239</strain>
    </source>
</reference>
<reference evidence="3" key="2">
    <citation type="submission" date="2014-09" db="EMBL/GenBank/DDBJ databases">
        <authorList>
            <consortium name="NBRP consortium"/>
            <person name="Sawabe T."/>
            <person name="Meirelles P."/>
            <person name="Nakanishi M."/>
            <person name="Sayaka M."/>
            <person name="Hattori M."/>
            <person name="Ohkuma M."/>
        </authorList>
    </citation>
    <scope>NUCLEOTIDE SEQUENCE [LARGE SCALE GENOMIC DNA]</scope>
    <source>
        <strain evidence="3">JCM 19239</strain>
    </source>
</reference>
<keyword evidence="1" id="KW-1133">Transmembrane helix</keyword>
<evidence type="ECO:0000256" key="1">
    <source>
        <dbReference type="SAM" id="Phobius"/>
    </source>
</evidence>
<comment type="caution">
    <text evidence="2">The sequence shown here is derived from an EMBL/GenBank/DDBJ whole genome shotgun (WGS) entry which is preliminary data.</text>
</comment>
<feature type="transmembrane region" description="Helical" evidence="1">
    <location>
        <begin position="20"/>
        <end position="39"/>
    </location>
</feature>
<proteinExistence type="predicted"/>
<organism evidence="2 3">
    <name type="scientific">Vibrio variabilis</name>
    <dbReference type="NCBI Taxonomy" id="990271"/>
    <lineage>
        <taxon>Bacteria</taxon>
        <taxon>Pseudomonadati</taxon>
        <taxon>Pseudomonadota</taxon>
        <taxon>Gammaproteobacteria</taxon>
        <taxon>Vibrionales</taxon>
        <taxon>Vibrionaceae</taxon>
        <taxon>Vibrio</taxon>
    </lineage>
</organism>
<sequence>MVIAGALGGYLVEYWVTSQTTLGGFYVVSALLMAANLLMSQLRRYSVTGSVDASDTIER</sequence>